<evidence type="ECO:0000313" key="3">
    <source>
        <dbReference type="Proteomes" id="UP000547674"/>
    </source>
</evidence>
<comment type="caution">
    <text evidence="2">The sequence shown here is derived from an EMBL/GenBank/DDBJ whole genome shotgun (WGS) entry which is preliminary data.</text>
</comment>
<feature type="signal peptide" evidence="1">
    <location>
        <begin position="1"/>
        <end position="18"/>
    </location>
</feature>
<organism evidence="2 3">
    <name type="scientific">Eiseniibacteriota bacterium</name>
    <dbReference type="NCBI Taxonomy" id="2212470"/>
    <lineage>
        <taxon>Bacteria</taxon>
        <taxon>Candidatus Eiseniibacteriota</taxon>
    </lineage>
</organism>
<dbReference type="Proteomes" id="UP000547674">
    <property type="component" value="Unassembled WGS sequence"/>
</dbReference>
<proteinExistence type="predicted"/>
<dbReference type="EMBL" id="JABDJR010000204">
    <property type="protein sequence ID" value="NNF06167.1"/>
    <property type="molecule type" value="Genomic_DNA"/>
</dbReference>
<feature type="chain" id="PRO_5031368552" evidence="1">
    <location>
        <begin position="19"/>
        <end position="133"/>
    </location>
</feature>
<evidence type="ECO:0000313" key="2">
    <source>
        <dbReference type="EMBL" id="NNF06167.1"/>
    </source>
</evidence>
<dbReference type="AlphaFoldDB" id="A0A7Y2E894"/>
<sequence>MSKIRATLALGLCLCALAAPSVEPVLAQGSAEAKSLLDHQRESRLEAATAIQADFEVWFGENRAFHPPHLQSLGKLALETAIQDSLSFRAKCNIAASFYMLAGEPRLDDSGLRDPLLSAAAFLAQEVLIQASE</sequence>
<gene>
    <name evidence="2" type="ORF">HKN21_05350</name>
</gene>
<protein>
    <submittedName>
        <fullName evidence="2">Uncharacterized protein</fullName>
    </submittedName>
</protein>
<accession>A0A7Y2E894</accession>
<reference evidence="2 3" key="1">
    <citation type="submission" date="2020-03" db="EMBL/GenBank/DDBJ databases">
        <title>Metabolic flexibility allows generalist bacteria to become dominant in a frequently disturbed ecosystem.</title>
        <authorList>
            <person name="Chen Y.-J."/>
            <person name="Leung P.M."/>
            <person name="Bay S.K."/>
            <person name="Hugenholtz P."/>
            <person name="Kessler A.J."/>
            <person name="Shelley G."/>
            <person name="Waite D.W."/>
            <person name="Cook P.L."/>
            <person name="Greening C."/>
        </authorList>
    </citation>
    <scope>NUCLEOTIDE SEQUENCE [LARGE SCALE GENOMIC DNA]</scope>
    <source>
        <strain evidence="2">SS_bin_28</strain>
    </source>
</reference>
<evidence type="ECO:0000256" key="1">
    <source>
        <dbReference type="SAM" id="SignalP"/>
    </source>
</evidence>
<feature type="non-terminal residue" evidence="2">
    <location>
        <position position="133"/>
    </location>
</feature>
<keyword evidence="1" id="KW-0732">Signal</keyword>
<name>A0A7Y2E894_UNCEI</name>